<dbReference type="Proteomes" id="UP000184520">
    <property type="component" value="Unassembled WGS sequence"/>
</dbReference>
<evidence type="ECO:0000313" key="4">
    <source>
        <dbReference type="EMBL" id="SHH38724.1"/>
    </source>
</evidence>
<organism evidence="4 5">
    <name type="scientific">Marisediminitalea aggregata</name>
    <dbReference type="NCBI Taxonomy" id="634436"/>
    <lineage>
        <taxon>Bacteria</taxon>
        <taxon>Pseudomonadati</taxon>
        <taxon>Pseudomonadota</taxon>
        <taxon>Gammaproteobacteria</taxon>
        <taxon>Alteromonadales</taxon>
        <taxon>Alteromonadaceae</taxon>
        <taxon>Marisediminitalea</taxon>
    </lineage>
</organism>
<keyword evidence="5" id="KW-1185">Reference proteome</keyword>
<evidence type="ECO:0000313" key="5">
    <source>
        <dbReference type="Proteomes" id="UP000184520"/>
    </source>
</evidence>
<dbReference type="InterPro" id="IPR006528">
    <property type="entry name" value="Phage_head_morphogenesis_dom"/>
</dbReference>
<name>A0A1M5SJI8_9ALTE</name>
<feature type="domain" description="Phage-Barnase-EndoU-ColicinE5/D-RelE like nuclease 3" evidence="3">
    <location>
        <begin position="291"/>
        <end position="387"/>
    </location>
</feature>
<evidence type="ECO:0000259" key="2">
    <source>
        <dbReference type="Pfam" id="PF04233"/>
    </source>
</evidence>
<dbReference type="Pfam" id="PF04233">
    <property type="entry name" value="Phage_Mu_F"/>
    <property type="match status" value="1"/>
</dbReference>
<evidence type="ECO:0000256" key="1">
    <source>
        <dbReference type="SAM" id="MobiDB-lite"/>
    </source>
</evidence>
<gene>
    <name evidence="4" type="ORF">SAMN05216361_0001</name>
</gene>
<dbReference type="STRING" id="634436.SAMN05216361_0001"/>
<dbReference type="Pfam" id="PF18812">
    <property type="entry name" value="PBECR3"/>
    <property type="match status" value="1"/>
</dbReference>
<evidence type="ECO:0000259" key="3">
    <source>
        <dbReference type="Pfam" id="PF18812"/>
    </source>
</evidence>
<feature type="region of interest" description="Disordered" evidence="1">
    <location>
        <begin position="176"/>
        <end position="199"/>
    </location>
</feature>
<accession>A0A1M5SJI8</accession>
<sequence>MADIKVDGLPFKEAIKFFQNKLVIPSRQWRDLVGPVHSKAFTVAGAAKLAIATDFYNAVNQVIESGGTLNDFRKEFDRIVDKHGWSYNGKRGWRTRVIFQTNKITAYMAGKWEQLWRMREYRPYLQYLTVGDERVRQSHQRWHQKVIRIDHPIWRLIYPPNDWLCRCGVRSLSQDDMEEEGLTESTVEMPRQSDTLDPETGEVTREYDGIGFGWDYNVGMEWLGPEKAFGQQLMEVPADLRQAALNNIDLNHFENPFKRFSNKVAYQVVKGKTDIDSGAIGVGYFNNIVINELADELRYPTNAAVAIRDKSIAQMLNGSPSQSIALSSINQIPAILRNPDAVLYNQSTQSLVYAKQGDNGYLALSVTIAGQGELNYVESAFTVSGTELINGPYLLLFGSLAGAN</sequence>
<dbReference type="NCBIfam" id="TIGR01641">
    <property type="entry name" value="phageSPP1_gp7"/>
    <property type="match status" value="1"/>
</dbReference>
<proteinExistence type="predicted"/>
<reference evidence="5" key="1">
    <citation type="submission" date="2016-11" db="EMBL/GenBank/DDBJ databases">
        <authorList>
            <person name="Varghese N."/>
            <person name="Submissions S."/>
        </authorList>
    </citation>
    <scope>NUCLEOTIDE SEQUENCE [LARGE SCALE GENOMIC DNA]</scope>
    <source>
        <strain evidence="5">CGMCC 1.8995</strain>
    </source>
</reference>
<dbReference type="InterPro" id="IPR041301">
    <property type="entry name" value="PBECR3"/>
</dbReference>
<protein>
    <submittedName>
        <fullName evidence="4">Phage putative head morphogenesis protein, SPP1 gp7 family</fullName>
    </submittedName>
</protein>
<dbReference type="RefSeq" id="WP_073325351.1">
    <property type="nucleotide sequence ID" value="NZ_FQWD01000010.1"/>
</dbReference>
<dbReference type="OrthoDB" id="9813502at2"/>
<dbReference type="EMBL" id="FQWD01000010">
    <property type="protein sequence ID" value="SHH38724.1"/>
    <property type="molecule type" value="Genomic_DNA"/>
</dbReference>
<dbReference type="AlphaFoldDB" id="A0A1M5SJI8"/>
<feature type="domain" description="Phage head morphogenesis" evidence="2">
    <location>
        <begin position="55"/>
        <end position="169"/>
    </location>
</feature>